<dbReference type="EMBL" id="AMFJ01034310">
    <property type="protein sequence ID" value="EKD29710.1"/>
    <property type="molecule type" value="Genomic_DNA"/>
</dbReference>
<sequence>MHEGLDKFLLSSFYNRNESGTGILISEHDTCHTRDDARTSDDLITEIFSHCHHSALICPVFYNTKIRTAEKFIQLFLAGDGMT</sequence>
<gene>
    <name evidence="1" type="ORF">ACD_78C00310G0003</name>
</gene>
<evidence type="ECO:0000313" key="1">
    <source>
        <dbReference type="EMBL" id="EKD29710.1"/>
    </source>
</evidence>
<proteinExistence type="predicted"/>
<protein>
    <submittedName>
        <fullName evidence="1">Uncharacterized protein</fullName>
    </submittedName>
</protein>
<organism evidence="1">
    <name type="scientific">uncultured bacterium</name>
    <name type="common">gcode 4</name>
    <dbReference type="NCBI Taxonomy" id="1234023"/>
    <lineage>
        <taxon>Bacteria</taxon>
        <taxon>environmental samples</taxon>
    </lineage>
</organism>
<comment type="caution">
    <text evidence="1">The sequence shown here is derived from an EMBL/GenBank/DDBJ whole genome shotgun (WGS) entry which is preliminary data.</text>
</comment>
<dbReference type="AlphaFoldDB" id="K1XHC4"/>
<name>K1XHC4_9BACT</name>
<accession>K1XHC4</accession>
<reference evidence="1" key="1">
    <citation type="journal article" date="2012" name="Science">
        <title>Fermentation, hydrogen, and sulfur metabolism in multiple uncultivated bacterial phyla.</title>
        <authorList>
            <person name="Wrighton K.C."/>
            <person name="Thomas B.C."/>
            <person name="Sharon I."/>
            <person name="Miller C.S."/>
            <person name="Castelle C.J."/>
            <person name="VerBerkmoes N.C."/>
            <person name="Wilkins M.J."/>
            <person name="Hettich R.L."/>
            <person name="Lipton M.S."/>
            <person name="Williams K.H."/>
            <person name="Long P.E."/>
            <person name="Banfield J.F."/>
        </authorList>
    </citation>
    <scope>NUCLEOTIDE SEQUENCE [LARGE SCALE GENOMIC DNA]</scope>
</reference>